<gene>
    <name evidence="2" type="ORF">IAC52_03285</name>
</gene>
<sequence length="84" mass="9236">MLIPALASLTWLAYVFAGAVLLAFFVLLVYKAVSALRGKRGGCCCGSKGKKLVKEFRKLKRMEKEGCCHGRDNEEKSASCHRQG</sequence>
<dbReference type="EMBL" id="DVMV01000023">
    <property type="protein sequence ID" value="HIU45303.1"/>
    <property type="molecule type" value="Genomic_DNA"/>
</dbReference>
<protein>
    <submittedName>
        <fullName evidence="2">Uncharacterized protein</fullName>
    </submittedName>
</protein>
<proteinExistence type="predicted"/>
<keyword evidence="1" id="KW-0812">Transmembrane</keyword>
<reference evidence="2" key="2">
    <citation type="journal article" date="2021" name="PeerJ">
        <title>Extensive microbial diversity within the chicken gut microbiome revealed by metagenomics and culture.</title>
        <authorList>
            <person name="Gilroy R."/>
            <person name="Ravi A."/>
            <person name="Getino M."/>
            <person name="Pursley I."/>
            <person name="Horton D.L."/>
            <person name="Alikhan N.F."/>
            <person name="Baker D."/>
            <person name="Gharbi K."/>
            <person name="Hall N."/>
            <person name="Watson M."/>
            <person name="Adriaenssens E.M."/>
            <person name="Foster-Nyarko E."/>
            <person name="Jarju S."/>
            <person name="Secka A."/>
            <person name="Antonio M."/>
            <person name="Oren A."/>
            <person name="Chaudhuri R.R."/>
            <person name="La Ragione R."/>
            <person name="Hildebrand F."/>
            <person name="Pallen M.J."/>
        </authorList>
    </citation>
    <scope>NUCLEOTIDE SEQUENCE</scope>
    <source>
        <strain evidence="2">ChiGjej1B1-22543</strain>
    </source>
</reference>
<dbReference type="Proteomes" id="UP000824070">
    <property type="component" value="Unassembled WGS sequence"/>
</dbReference>
<comment type="caution">
    <text evidence="2">The sequence shown here is derived from an EMBL/GenBank/DDBJ whole genome shotgun (WGS) entry which is preliminary data.</text>
</comment>
<evidence type="ECO:0000256" key="1">
    <source>
        <dbReference type="SAM" id="Phobius"/>
    </source>
</evidence>
<keyword evidence="1" id="KW-0472">Membrane</keyword>
<evidence type="ECO:0000313" key="2">
    <source>
        <dbReference type="EMBL" id="HIU45303.1"/>
    </source>
</evidence>
<name>A0A9D1LNW8_9FIRM</name>
<reference evidence="2" key="1">
    <citation type="submission" date="2020-10" db="EMBL/GenBank/DDBJ databases">
        <authorList>
            <person name="Gilroy R."/>
        </authorList>
    </citation>
    <scope>NUCLEOTIDE SEQUENCE</scope>
    <source>
        <strain evidence="2">ChiGjej1B1-22543</strain>
    </source>
</reference>
<accession>A0A9D1LNW8</accession>
<dbReference type="AlphaFoldDB" id="A0A9D1LNW8"/>
<keyword evidence="1" id="KW-1133">Transmembrane helix</keyword>
<feature type="transmembrane region" description="Helical" evidence="1">
    <location>
        <begin position="12"/>
        <end position="30"/>
    </location>
</feature>
<organism evidence="2 3">
    <name type="scientific">Candidatus Alloenteromonas pullicola</name>
    <dbReference type="NCBI Taxonomy" id="2840784"/>
    <lineage>
        <taxon>Bacteria</taxon>
        <taxon>Bacillati</taxon>
        <taxon>Bacillota</taxon>
        <taxon>Bacillota incertae sedis</taxon>
        <taxon>Candidatus Alloenteromonas</taxon>
    </lineage>
</organism>
<evidence type="ECO:0000313" key="3">
    <source>
        <dbReference type="Proteomes" id="UP000824070"/>
    </source>
</evidence>